<evidence type="ECO:0000256" key="1">
    <source>
        <dbReference type="SAM" id="MobiDB-lite"/>
    </source>
</evidence>
<feature type="non-terminal residue" evidence="2">
    <location>
        <position position="78"/>
    </location>
</feature>
<reference evidence="2 3" key="1">
    <citation type="submission" date="2013-11" db="EMBL/GenBank/DDBJ databases">
        <title>Genome sequencing of Stegodyphus mimosarum.</title>
        <authorList>
            <person name="Bechsgaard J."/>
        </authorList>
    </citation>
    <scope>NUCLEOTIDE SEQUENCE [LARGE SCALE GENOMIC DNA]</scope>
</reference>
<evidence type="ECO:0000313" key="2">
    <source>
        <dbReference type="EMBL" id="KFM79550.1"/>
    </source>
</evidence>
<gene>
    <name evidence="2" type="ORF">X975_11758</name>
</gene>
<evidence type="ECO:0000313" key="3">
    <source>
        <dbReference type="Proteomes" id="UP000054359"/>
    </source>
</evidence>
<dbReference type="AlphaFoldDB" id="A0A087UQB1"/>
<accession>A0A087UQB1</accession>
<dbReference type="EMBL" id="KK121013">
    <property type="protein sequence ID" value="KFM79550.1"/>
    <property type="molecule type" value="Genomic_DNA"/>
</dbReference>
<name>A0A087UQB1_STEMI</name>
<organism evidence="2 3">
    <name type="scientific">Stegodyphus mimosarum</name>
    <name type="common">African social velvet spider</name>
    <dbReference type="NCBI Taxonomy" id="407821"/>
    <lineage>
        <taxon>Eukaryota</taxon>
        <taxon>Metazoa</taxon>
        <taxon>Ecdysozoa</taxon>
        <taxon>Arthropoda</taxon>
        <taxon>Chelicerata</taxon>
        <taxon>Arachnida</taxon>
        <taxon>Araneae</taxon>
        <taxon>Araneomorphae</taxon>
        <taxon>Entelegynae</taxon>
        <taxon>Eresoidea</taxon>
        <taxon>Eresidae</taxon>
        <taxon>Stegodyphus</taxon>
    </lineage>
</organism>
<keyword evidence="3" id="KW-1185">Reference proteome</keyword>
<protein>
    <submittedName>
        <fullName evidence="2">Uncharacterized protein</fullName>
    </submittedName>
</protein>
<proteinExistence type="predicted"/>
<sequence length="78" mass="9145">MTKKQQYEELSEQVTPVKLYSPFTFVTPSPKSSRKTRSPKRFPIASPRGKFQKDFKELSLKVKERQNLEKSLSAKKLR</sequence>
<feature type="region of interest" description="Disordered" evidence="1">
    <location>
        <begin position="28"/>
        <end position="47"/>
    </location>
</feature>
<dbReference type="OrthoDB" id="6415730at2759"/>
<dbReference type="Proteomes" id="UP000054359">
    <property type="component" value="Unassembled WGS sequence"/>
</dbReference>